<keyword evidence="8" id="KW-1185">Reference proteome</keyword>
<keyword evidence="3" id="KW-0732">Signal</keyword>
<dbReference type="RefSeq" id="WP_074537777.1">
    <property type="nucleotide sequence ID" value="NZ_FNBD01000003.1"/>
</dbReference>
<evidence type="ECO:0000256" key="5">
    <source>
        <dbReference type="ARBA" id="ARBA00023237"/>
    </source>
</evidence>
<dbReference type="GO" id="GO:0009279">
    <property type="term" value="C:cell outer membrane"/>
    <property type="evidence" value="ECO:0007669"/>
    <property type="project" value="UniProtKB-SubCell"/>
</dbReference>
<feature type="domain" description="RagB/SusD" evidence="6">
    <location>
        <begin position="264"/>
        <end position="589"/>
    </location>
</feature>
<evidence type="ECO:0000259" key="6">
    <source>
        <dbReference type="Pfam" id="PF07980"/>
    </source>
</evidence>
<dbReference type="eggNOG" id="COG3637">
    <property type="taxonomic scope" value="Bacteria"/>
</dbReference>
<comment type="similarity">
    <text evidence="2">Belongs to the SusD family.</text>
</comment>
<dbReference type="InterPro" id="IPR011990">
    <property type="entry name" value="TPR-like_helical_dom_sf"/>
</dbReference>
<dbReference type="SUPFAM" id="SSF48452">
    <property type="entry name" value="TPR-like"/>
    <property type="match status" value="1"/>
</dbReference>
<dbReference type="AlphaFoldDB" id="A0A1G7FA82"/>
<dbReference type="InterPro" id="IPR012944">
    <property type="entry name" value="SusD_RagB_dom"/>
</dbReference>
<dbReference type="Proteomes" id="UP000182114">
    <property type="component" value="Unassembled WGS sequence"/>
</dbReference>
<dbReference type="Gene3D" id="1.25.40.390">
    <property type="match status" value="1"/>
</dbReference>
<keyword evidence="5" id="KW-0998">Cell outer membrane</keyword>
<dbReference type="PROSITE" id="PS51257">
    <property type="entry name" value="PROKAR_LIPOPROTEIN"/>
    <property type="match status" value="1"/>
</dbReference>
<evidence type="ECO:0000256" key="4">
    <source>
        <dbReference type="ARBA" id="ARBA00023136"/>
    </source>
</evidence>
<evidence type="ECO:0000256" key="2">
    <source>
        <dbReference type="ARBA" id="ARBA00006275"/>
    </source>
</evidence>
<dbReference type="EMBL" id="FNBD01000003">
    <property type="protein sequence ID" value="SDE72782.1"/>
    <property type="molecule type" value="Genomic_DNA"/>
</dbReference>
<reference evidence="8" key="1">
    <citation type="submission" date="2016-10" db="EMBL/GenBank/DDBJ databases">
        <authorList>
            <person name="Varghese N."/>
            <person name="Submissions S."/>
        </authorList>
    </citation>
    <scope>NUCLEOTIDE SEQUENCE [LARGE SCALE GENOMIC DNA]</scope>
    <source>
        <strain evidence="8">DSM 24729</strain>
    </source>
</reference>
<proteinExistence type="inferred from homology"/>
<sequence length="589" mass="65996">MNTQQKLTIYSITFLMLSLLFTSCTDLEEVVLDEELGEQTADPEGVLASAYDRLGDKTFVDHGGVFALQEYTTDIAMLPTRGSDWGDGGKWRSMHEFTWAPDNSIVTGNWNYLTNGITRSLTAIESIYTSEASTKDLFLAEARGLLAFYTYTTLDLYGQAPYRDPYAEDQTIQILQAEDAIDDLILEVEAIIPDLAALGEQATYNGRFTKEAAYGLLATMYLNRSVFKDRYNSGSSFNFTEASLTAGSNDMEQVIKYTSLLINSGKFALENNYFSNFSINNGSSTEMIFAVVQEIEAVRSGDNDFGYVSVARNQRPSPANRGTNAACTTPEFFATWSGNESDPRFSRKYQYRDGTWFMNDGTDVSVPAEDFVPDSESNAWFHFNSGFLNGPQYGPILDGNGGFIMTDDGRIAVSPLVMEKSTGTPMDFTPELNFDNPAQAVFAQDQINRGVRIFKFEYDPENGNGTSKVDIPLYRLGGMYAMRAEAYFRNGQTGAALIDINMLRTSRTREALFSNAPGEVLTALDEEQLYKEIGFELYWELQRRPQMIRFGTFDSAYTAKPATEPYRRIFPIPQETMDVTKEFTQNNGY</sequence>
<evidence type="ECO:0000256" key="3">
    <source>
        <dbReference type="ARBA" id="ARBA00022729"/>
    </source>
</evidence>
<protein>
    <submittedName>
        <fullName evidence="7">Starch-binding associating with outer membrane</fullName>
    </submittedName>
</protein>
<name>A0A1G7FA82_9FLAO</name>
<gene>
    <name evidence="7" type="ORF">SAMN04487992_103132</name>
</gene>
<evidence type="ECO:0000313" key="7">
    <source>
        <dbReference type="EMBL" id="SDE72782.1"/>
    </source>
</evidence>
<keyword evidence="4" id="KW-0472">Membrane</keyword>
<evidence type="ECO:0000256" key="1">
    <source>
        <dbReference type="ARBA" id="ARBA00004442"/>
    </source>
</evidence>
<organism evidence="7 8">
    <name type="scientific">Cellulophaga baltica</name>
    <dbReference type="NCBI Taxonomy" id="76594"/>
    <lineage>
        <taxon>Bacteria</taxon>
        <taxon>Pseudomonadati</taxon>
        <taxon>Bacteroidota</taxon>
        <taxon>Flavobacteriia</taxon>
        <taxon>Flavobacteriales</taxon>
        <taxon>Flavobacteriaceae</taxon>
        <taxon>Cellulophaga</taxon>
    </lineage>
</organism>
<dbReference type="Pfam" id="PF07980">
    <property type="entry name" value="SusD_RagB"/>
    <property type="match status" value="1"/>
</dbReference>
<comment type="subcellular location">
    <subcellularLocation>
        <location evidence="1">Cell outer membrane</location>
    </subcellularLocation>
</comment>
<evidence type="ECO:0000313" key="8">
    <source>
        <dbReference type="Proteomes" id="UP000182114"/>
    </source>
</evidence>
<accession>A0A1G7FA82</accession>